<evidence type="ECO:0000259" key="2">
    <source>
        <dbReference type="PROSITE" id="PS50948"/>
    </source>
</evidence>
<dbReference type="PROSITE" id="PS50948">
    <property type="entry name" value="PAN"/>
    <property type="match status" value="1"/>
</dbReference>
<dbReference type="AlphaFoldDB" id="A0A9K3L041"/>
<evidence type="ECO:0000313" key="3">
    <source>
        <dbReference type="EMBL" id="KAG7353042.1"/>
    </source>
</evidence>
<feature type="chain" id="PRO_5039905414" description="Apple domain-containing protein" evidence="1">
    <location>
        <begin position="22"/>
        <end position="232"/>
    </location>
</feature>
<protein>
    <recommendedName>
        <fullName evidence="2">Apple domain-containing protein</fullName>
    </recommendedName>
</protein>
<feature type="signal peptide" evidence="1">
    <location>
        <begin position="1"/>
        <end position="21"/>
    </location>
</feature>
<organism evidence="3 4">
    <name type="scientific">Nitzschia inconspicua</name>
    <dbReference type="NCBI Taxonomy" id="303405"/>
    <lineage>
        <taxon>Eukaryota</taxon>
        <taxon>Sar</taxon>
        <taxon>Stramenopiles</taxon>
        <taxon>Ochrophyta</taxon>
        <taxon>Bacillariophyta</taxon>
        <taxon>Bacillariophyceae</taxon>
        <taxon>Bacillariophycidae</taxon>
        <taxon>Bacillariales</taxon>
        <taxon>Bacillariaceae</taxon>
        <taxon>Nitzschia</taxon>
    </lineage>
</organism>
<evidence type="ECO:0000313" key="4">
    <source>
        <dbReference type="Proteomes" id="UP000693970"/>
    </source>
</evidence>
<reference evidence="3" key="1">
    <citation type="journal article" date="2021" name="Sci. Rep.">
        <title>Diploid genomic architecture of Nitzschia inconspicua, an elite biomass production diatom.</title>
        <authorList>
            <person name="Oliver A."/>
            <person name="Podell S."/>
            <person name="Pinowska A."/>
            <person name="Traller J.C."/>
            <person name="Smith S.R."/>
            <person name="McClure R."/>
            <person name="Beliaev A."/>
            <person name="Bohutskyi P."/>
            <person name="Hill E.A."/>
            <person name="Rabines A."/>
            <person name="Zheng H."/>
            <person name="Allen L.Z."/>
            <person name="Kuo A."/>
            <person name="Grigoriev I.V."/>
            <person name="Allen A.E."/>
            <person name="Hazlebeck D."/>
            <person name="Allen E.E."/>
        </authorList>
    </citation>
    <scope>NUCLEOTIDE SEQUENCE</scope>
    <source>
        <strain evidence="3">Hildebrandi</strain>
    </source>
</reference>
<dbReference type="Pfam" id="PF00024">
    <property type="entry name" value="PAN_1"/>
    <property type="match status" value="1"/>
</dbReference>
<name>A0A9K3L041_9STRA</name>
<proteinExistence type="predicted"/>
<reference evidence="3" key="2">
    <citation type="submission" date="2021-04" db="EMBL/GenBank/DDBJ databases">
        <authorList>
            <person name="Podell S."/>
        </authorList>
    </citation>
    <scope>NUCLEOTIDE SEQUENCE</scope>
    <source>
        <strain evidence="3">Hildebrandi</strain>
    </source>
</reference>
<comment type="caution">
    <text evidence="3">The sequence shown here is derived from an EMBL/GenBank/DDBJ whole genome shotgun (WGS) entry which is preliminary data.</text>
</comment>
<dbReference type="Proteomes" id="UP000693970">
    <property type="component" value="Unassembled WGS sequence"/>
</dbReference>
<evidence type="ECO:0000256" key="1">
    <source>
        <dbReference type="SAM" id="SignalP"/>
    </source>
</evidence>
<feature type="domain" description="Apple" evidence="2">
    <location>
        <begin position="160"/>
        <end position="230"/>
    </location>
</feature>
<accession>A0A9K3L041</accession>
<gene>
    <name evidence="3" type="ORF">IV203_009090</name>
</gene>
<sequence length="232" mass="26258">MRKGSFAALLLSIWGYMIVEASIEDSNAATGVGSLRSTRHLDETSYDGFYSPQHDGYACRTKKGSHGSNGDEYVKYEYKSLSWCKKKCYVTSDCVAFEYKVEGSYYKCEIWYEMPGNFLKKDGYKCWIKNAEGLVVGDGSSTTKDVELTVDYTKREDKACRTKDGKSGSHGNEYFKYSGTSLEWCISTCSARQDCKGFEYSTVNNHCEIWTTTPEKYQSKSGLSCYVKRLNS</sequence>
<dbReference type="InterPro" id="IPR003609">
    <property type="entry name" value="Pan_app"/>
</dbReference>
<keyword evidence="4" id="KW-1185">Reference proteome</keyword>
<dbReference type="EMBL" id="JAGRRH010000017">
    <property type="protein sequence ID" value="KAG7353042.1"/>
    <property type="molecule type" value="Genomic_DNA"/>
</dbReference>
<dbReference type="OrthoDB" id="406778at2759"/>
<keyword evidence="1" id="KW-0732">Signal</keyword>